<keyword evidence="1" id="KW-1133">Transmembrane helix</keyword>
<feature type="transmembrane region" description="Helical" evidence="1">
    <location>
        <begin position="36"/>
        <end position="53"/>
    </location>
</feature>
<evidence type="ECO:0000313" key="3">
    <source>
        <dbReference type="Proteomes" id="UP000700732"/>
    </source>
</evidence>
<keyword evidence="1" id="KW-0472">Membrane</keyword>
<organism evidence="2 3">
    <name type="scientific">Spirosoma utsteinense</name>
    <dbReference type="NCBI Taxonomy" id="2585773"/>
    <lineage>
        <taxon>Bacteria</taxon>
        <taxon>Pseudomonadati</taxon>
        <taxon>Bacteroidota</taxon>
        <taxon>Cytophagia</taxon>
        <taxon>Cytophagales</taxon>
        <taxon>Cytophagaceae</taxon>
        <taxon>Spirosoma</taxon>
    </lineage>
</organism>
<reference evidence="2 3" key="1">
    <citation type="submission" date="2019-06" db="EMBL/GenBank/DDBJ databases">
        <title>Spirosoma utsteinense sp. nov. isolated from Antarctic ice-free soils.</title>
        <authorList>
            <person name="Tahon G."/>
        </authorList>
    </citation>
    <scope>NUCLEOTIDE SEQUENCE [LARGE SCALE GENOMIC DNA]</scope>
    <source>
        <strain evidence="2 3">LMG 31447</strain>
    </source>
</reference>
<sequence>MKLLLRSLPVAFVALFLTLFMTSCDAIGGIFKAGAYTGIIGVVVVVAVIIWLVSKLFGGGGNRNV</sequence>
<dbReference type="Proteomes" id="UP000700732">
    <property type="component" value="Unassembled WGS sequence"/>
</dbReference>
<accession>A0ABR6W552</accession>
<dbReference type="RefSeq" id="WP_186737485.1">
    <property type="nucleotide sequence ID" value="NZ_VFIA01000011.1"/>
</dbReference>
<comment type="caution">
    <text evidence="2">The sequence shown here is derived from an EMBL/GenBank/DDBJ whole genome shotgun (WGS) entry which is preliminary data.</text>
</comment>
<gene>
    <name evidence="2" type="ORF">FH603_2202</name>
</gene>
<keyword evidence="3" id="KW-1185">Reference proteome</keyword>
<keyword evidence="1" id="KW-0812">Transmembrane</keyword>
<dbReference type="PROSITE" id="PS51257">
    <property type="entry name" value="PROKAR_LIPOPROTEIN"/>
    <property type="match status" value="1"/>
</dbReference>
<evidence type="ECO:0000313" key="2">
    <source>
        <dbReference type="EMBL" id="MBC3791694.1"/>
    </source>
</evidence>
<name>A0ABR6W552_9BACT</name>
<evidence type="ECO:0000256" key="1">
    <source>
        <dbReference type="SAM" id="Phobius"/>
    </source>
</evidence>
<protein>
    <recommendedName>
        <fullName evidence="4">Phosphatidate cytidylyltransferase</fullName>
    </recommendedName>
</protein>
<evidence type="ECO:0008006" key="4">
    <source>
        <dbReference type="Google" id="ProtNLM"/>
    </source>
</evidence>
<proteinExistence type="predicted"/>
<dbReference type="EMBL" id="VFIA01000011">
    <property type="protein sequence ID" value="MBC3791694.1"/>
    <property type="molecule type" value="Genomic_DNA"/>
</dbReference>